<organism evidence="2 3">
    <name type="scientific">Muricoccus roseus</name>
    <dbReference type="NCBI Taxonomy" id="198092"/>
    <lineage>
        <taxon>Bacteria</taxon>
        <taxon>Pseudomonadati</taxon>
        <taxon>Pseudomonadota</taxon>
        <taxon>Alphaproteobacteria</taxon>
        <taxon>Acetobacterales</taxon>
        <taxon>Roseomonadaceae</taxon>
        <taxon>Muricoccus</taxon>
    </lineage>
</organism>
<dbReference type="Gene3D" id="3.40.30.10">
    <property type="entry name" value="Glutaredoxin"/>
    <property type="match status" value="1"/>
</dbReference>
<dbReference type="InterPro" id="IPR000866">
    <property type="entry name" value="AhpC/TSA"/>
</dbReference>
<reference evidence="2 3" key="1">
    <citation type="submission" date="2016-11" db="EMBL/GenBank/DDBJ databases">
        <authorList>
            <person name="Jaros S."/>
            <person name="Januszkiewicz K."/>
            <person name="Wedrychowicz H."/>
        </authorList>
    </citation>
    <scope>NUCLEOTIDE SEQUENCE [LARGE SCALE GENOMIC DNA]</scope>
    <source>
        <strain evidence="2 3">DSM 14916</strain>
    </source>
</reference>
<dbReference type="InterPro" id="IPR013766">
    <property type="entry name" value="Thioredoxin_domain"/>
</dbReference>
<dbReference type="Proteomes" id="UP000184387">
    <property type="component" value="Unassembled WGS sequence"/>
</dbReference>
<dbReference type="SUPFAM" id="SSF52833">
    <property type="entry name" value="Thioredoxin-like"/>
    <property type="match status" value="1"/>
</dbReference>
<dbReference type="InterPro" id="IPR036249">
    <property type="entry name" value="Thioredoxin-like_sf"/>
</dbReference>
<gene>
    <name evidence="2" type="ORF">SAMN02745194_02243</name>
</gene>
<proteinExistence type="predicted"/>
<name>A0A1M6I6Z9_9PROT</name>
<keyword evidence="3" id="KW-1185">Reference proteome</keyword>
<dbReference type="PROSITE" id="PS51352">
    <property type="entry name" value="THIOREDOXIN_2"/>
    <property type="match status" value="1"/>
</dbReference>
<dbReference type="CDD" id="cd02970">
    <property type="entry name" value="PRX_like2"/>
    <property type="match status" value="1"/>
</dbReference>
<dbReference type="AlphaFoldDB" id="A0A1M6I6Z9"/>
<dbReference type="Pfam" id="PF00578">
    <property type="entry name" value="AhpC-TSA"/>
    <property type="match status" value="1"/>
</dbReference>
<protein>
    <submittedName>
        <fullName evidence="2">Peroxiredoxin</fullName>
    </submittedName>
</protein>
<accession>A0A1M6I6Z9</accession>
<evidence type="ECO:0000313" key="2">
    <source>
        <dbReference type="EMBL" id="SHJ30196.1"/>
    </source>
</evidence>
<feature type="domain" description="Thioredoxin" evidence="1">
    <location>
        <begin position="41"/>
        <end position="214"/>
    </location>
</feature>
<dbReference type="GO" id="GO:0016209">
    <property type="term" value="F:antioxidant activity"/>
    <property type="evidence" value="ECO:0007669"/>
    <property type="project" value="InterPro"/>
</dbReference>
<dbReference type="RefSeq" id="WP_073134715.1">
    <property type="nucleotide sequence ID" value="NZ_FQZF01000011.1"/>
</dbReference>
<sequence>MRLSEILDGIRDGAADSPGVMAAIKEAVAELRRNGTGLHALSVGEPFPDFMLPCPTGHLVERDELLEKGPLVVTFFRGHWCRICVAALDSMLECLPAMRAEGASLVAVSPETSGNALRPGFKAPPGFRFLSDVDHGLALACGVAFKTPAAYRSLLSRDKLDLGERQGSSSWFLPVPATFVVDREGIVRWSFVDVDFTRRAEPDDVLAALRALPH</sequence>
<evidence type="ECO:0000259" key="1">
    <source>
        <dbReference type="PROSITE" id="PS51352"/>
    </source>
</evidence>
<dbReference type="GO" id="GO:0016491">
    <property type="term" value="F:oxidoreductase activity"/>
    <property type="evidence" value="ECO:0007669"/>
    <property type="project" value="InterPro"/>
</dbReference>
<dbReference type="OrthoDB" id="9809746at2"/>
<dbReference type="STRING" id="198092.SAMN02745194_02243"/>
<dbReference type="EMBL" id="FQZF01000011">
    <property type="protein sequence ID" value="SHJ30196.1"/>
    <property type="molecule type" value="Genomic_DNA"/>
</dbReference>
<evidence type="ECO:0000313" key="3">
    <source>
        <dbReference type="Proteomes" id="UP000184387"/>
    </source>
</evidence>